<accession>A0A930G0K4</accession>
<comment type="caution">
    <text evidence="1">The sequence shown here is derived from an EMBL/GenBank/DDBJ whole genome shotgun (WGS) entry which is preliminary data.</text>
</comment>
<dbReference type="EMBL" id="JABZMI010000027">
    <property type="protein sequence ID" value="MBF1163967.1"/>
    <property type="molecule type" value="Genomic_DNA"/>
</dbReference>
<organism evidence="1 2">
    <name type="scientific">Dechloromonas agitata</name>
    <dbReference type="NCBI Taxonomy" id="73030"/>
    <lineage>
        <taxon>Bacteria</taxon>
        <taxon>Pseudomonadati</taxon>
        <taxon>Pseudomonadota</taxon>
        <taxon>Betaproteobacteria</taxon>
        <taxon>Rhodocyclales</taxon>
        <taxon>Azonexaceae</taxon>
        <taxon>Dechloromonas</taxon>
    </lineage>
</organism>
<protein>
    <submittedName>
        <fullName evidence="1">DUF4926 domain-containing protein</fullName>
    </submittedName>
</protein>
<sequence length="64" mass="6708">MALLDGVACLGDLPDTAVRRGQVGTVVEVLEPGHFLVEFADKATGRSIAILPVAAGQLLKLHEQ</sequence>
<reference evidence="1" key="1">
    <citation type="submission" date="2020-04" db="EMBL/GenBank/DDBJ databases">
        <title>Deep metagenomics examines the oral microbiome during advanced dental caries in children, revealing novel taxa and co-occurrences with host molecules.</title>
        <authorList>
            <person name="Baker J.L."/>
            <person name="Morton J.T."/>
            <person name="Dinis M."/>
            <person name="Alvarez R."/>
            <person name="Tran N.C."/>
            <person name="Knight R."/>
            <person name="Edlund A."/>
        </authorList>
    </citation>
    <scope>NUCLEOTIDE SEQUENCE</scope>
    <source>
        <strain evidence="1">JCVI_32_bin.24</strain>
    </source>
</reference>
<gene>
    <name evidence="1" type="ORF">HXL68_02895</name>
</gene>
<dbReference type="AlphaFoldDB" id="A0A930G0K4"/>
<evidence type="ECO:0000313" key="2">
    <source>
        <dbReference type="Proteomes" id="UP000718593"/>
    </source>
</evidence>
<proteinExistence type="predicted"/>
<dbReference type="Pfam" id="PF16277">
    <property type="entry name" value="DUF4926"/>
    <property type="match status" value="1"/>
</dbReference>
<dbReference type="Proteomes" id="UP000718593">
    <property type="component" value="Unassembled WGS sequence"/>
</dbReference>
<evidence type="ECO:0000313" key="1">
    <source>
        <dbReference type="EMBL" id="MBF1163967.1"/>
    </source>
</evidence>
<dbReference type="InterPro" id="IPR032568">
    <property type="entry name" value="DUF4926"/>
</dbReference>
<name>A0A930G0K4_9RHOO</name>